<dbReference type="PANTHER" id="PTHR13610">
    <property type="entry name" value="METHYLTRANSFERASE DOMAIN-CONTAINING PROTEIN"/>
    <property type="match status" value="1"/>
</dbReference>
<keyword evidence="4" id="KW-1133">Transmembrane helix</keyword>
<dbReference type="PANTHER" id="PTHR13610:SF9">
    <property type="entry name" value="FI06469P"/>
    <property type="match status" value="1"/>
</dbReference>
<keyword evidence="4" id="KW-0812">Transmembrane</keyword>
<proteinExistence type="predicted"/>
<accession>A0A1H3H0Y2</accession>
<evidence type="ECO:0000313" key="5">
    <source>
        <dbReference type="EMBL" id="SDY08289.1"/>
    </source>
</evidence>
<name>A0A1H3H0Y2_9PROT</name>
<dbReference type="STRING" id="44576.SAMN05421881_101731"/>
<keyword evidence="2" id="KW-0808">Transferase</keyword>
<evidence type="ECO:0000256" key="2">
    <source>
        <dbReference type="ARBA" id="ARBA00022679"/>
    </source>
</evidence>
<protein>
    <submittedName>
        <fullName evidence="5">Uncharacterized protein</fullName>
    </submittedName>
</protein>
<gene>
    <name evidence="5" type="ORF">SAMN05421881_101731</name>
</gene>
<feature type="transmembrane region" description="Helical" evidence="4">
    <location>
        <begin position="61"/>
        <end position="91"/>
    </location>
</feature>
<feature type="transmembrane region" description="Helical" evidence="4">
    <location>
        <begin position="31"/>
        <end position="49"/>
    </location>
</feature>
<dbReference type="InterPro" id="IPR026170">
    <property type="entry name" value="FAM173A/B"/>
</dbReference>
<dbReference type="AlphaFoldDB" id="A0A1H3H0Y2"/>
<dbReference type="InterPro" id="IPR029063">
    <property type="entry name" value="SAM-dependent_MTases_sf"/>
</dbReference>
<evidence type="ECO:0000313" key="6">
    <source>
        <dbReference type="Proteomes" id="UP000198640"/>
    </source>
</evidence>
<dbReference type="SUPFAM" id="SSF53335">
    <property type="entry name" value="S-adenosyl-L-methionine-dependent methyltransferases"/>
    <property type="match status" value="1"/>
</dbReference>
<dbReference type="GO" id="GO:0032259">
    <property type="term" value="P:methylation"/>
    <property type="evidence" value="ECO:0007669"/>
    <property type="project" value="UniProtKB-KW"/>
</dbReference>
<sequence length="313" mass="35248">MRPLTRAGAIQLAACLIASLLAILLPWDITLLLASLMQGAIAAWISFYTDRMAYWRTLIHLFFTPALLATLALELPTYSYLAGFILLALIFGRTDRTQVPFFLSSNATIRTLAEMLPADRHFRFIDLGSGCGGLVCKLARQRPNGNYHGIELAMLPCWISKLRAYLCKHICRFHWTDIWRHDLASYDIVYAYLSPVPMPSLWQKACLEMRPGSLLISNTFIIPGVEPSQCIPLSDFSRSVLYVWQITLMAYCRRQVVPAEPSSRIMPASANCARSASASAKFFALRACRRCWIRCSISASVYCPPCEWVSCCR</sequence>
<evidence type="ECO:0000256" key="3">
    <source>
        <dbReference type="ARBA" id="ARBA00022691"/>
    </source>
</evidence>
<keyword evidence="6" id="KW-1185">Reference proteome</keyword>
<keyword evidence="1" id="KW-0489">Methyltransferase</keyword>
<dbReference type="GO" id="GO:0016279">
    <property type="term" value="F:protein-lysine N-methyltransferase activity"/>
    <property type="evidence" value="ECO:0007669"/>
    <property type="project" value="InterPro"/>
</dbReference>
<reference evidence="5 6" key="1">
    <citation type="submission" date="2016-10" db="EMBL/GenBank/DDBJ databases">
        <authorList>
            <person name="de Groot N.N."/>
        </authorList>
    </citation>
    <scope>NUCLEOTIDE SEQUENCE [LARGE SCALE GENOMIC DNA]</scope>
    <source>
        <strain evidence="5 6">Nm1</strain>
    </source>
</reference>
<evidence type="ECO:0000256" key="1">
    <source>
        <dbReference type="ARBA" id="ARBA00022603"/>
    </source>
</evidence>
<dbReference type="Proteomes" id="UP000198640">
    <property type="component" value="Unassembled WGS sequence"/>
</dbReference>
<keyword evidence="3" id="KW-0949">S-adenosyl-L-methionine</keyword>
<feature type="transmembrane region" description="Helical" evidence="4">
    <location>
        <begin position="7"/>
        <end position="25"/>
    </location>
</feature>
<evidence type="ECO:0000256" key="4">
    <source>
        <dbReference type="SAM" id="Phobius"/>
    </source>
</evidence>
<dbReference type="Gene3D" id="3.40.50.150">
    <property type="entry name" value="Vaccinia Virus protein VP39"/>
    <property type="match status" value="1"/>
</dbReference>
<keyword evidence="4" id="KW-0472">Membrane</keyword>
<dbReference type="EMBL" id="FNOY01000017">
    <property type="protein sequence ID" value="SDY08289.1"/>
    <property type="molecule type" value="Genomic_DNA"/>
</dbReference>
<organism evidence="5 6">
    <name type="scientific">Nitrosomonas halophila</name>
    <dbReference type="NCBI Taxonomy" id="44576"/>
    <lineage>
        <taxon>Bacteria</taxon>
        <taxon>Pseudomonadati</taxon>
        <taxon>Pseudomonadota</taxon>
        <taxon>Betaproteobacteria</taxon>
        <taxon>Nitrosomonadales</taxon>
        <taxon>Nitrosomonadaceae</taxon>
        <taxon>Nitrosomonas</taxon>
    </lineage>
</organism>